<protein>
    <submittedName>
        <fullName evidence="2">Uncharacterized protein</fullName>
    </submittedName>
</protein>
<evidence type="ECO:0000313" key="3">
    <source>
        <dbReference type="Proteomes" id="UP001172101"/>
    </source>
</evidence>
<accession>A0AA40AVH7</accession>
<proteinExistence type="predicted"/>
<feature type="region of interest" description="Disordered" evidence="1">
    <location>
        <begin position="1"/>
        <end position="73"/>
    </location>
</feature>
<reference evidence="2" key="1">
    <citation type="submission" date="2023-06" db="EMBL/GenBank/DDBJ databases">
        <title>Genome-scale phylogeny and comparative genomics of the fungal order Sordariales.</title>
        <authorList>
            <consortium name="Lawrence Berkeley National Laboratory"/>
            <person name="Hensen N."/>
            <person name="Bonometti L."/>
            <person name="Westerberg I."/>
            <person name="Brannstrom I.O."/>
            <person name="Guillou S."/>
            <person name="Cros-Aarteil S."/>
            <person name="Calhoun S."/>
            <person name="Haridas S."/>
            <person name="Kuo A."/>
            <person name="Mondo S."/>
            <person name="Pangilinan J."/>
            <person name="Riley R."/>
            <person name="LaButti K."/>
            <person name="Andreopoulos B."/>
            <person name="Lipzen A."/>
            <person name="Chen C."/>
            <person name="Yanf M."/>
            <person name="Daum C."/>
            <person name="Ng V."/>
            <person name="Clum A."/>
            <person name="Steindorff A."/>
            <person name="Ohm R."/>
            <person name="Martin F."/>
            <person name="Silar P."/>
            <person name="Natvig D."/>
            <person name="Lalanne C."/>
            <person name="Gautier V."/>
            <person name="Ament-velasquez S.L."/>
            <person name="Kruys A."/>
            <person name="Hutchinson M.I."/>
            <person name="Powell A.J."/>
            <person name="Barry K."/>
            <person name="Miller A.N."/>
            <person name="Grigoriev I.V."/>
            <person name="Debuchy R."/>
            <person name="Gladieux P."/>
            <person name="Thoren M.H."/>
            <person name="Johannesson H."/>
        </authorList>
    </citation>
    <scope>NUCLEOTIDE SEQUENCE</scope>
    <source>
        <strain evidence="2">SMH2392-1A</strain>
    </source>
</reference>
<evidence type="ECO:0000256" key="1">
    <source>
        <dbReference type="SAM" id="MobiDB-lite"/>
    </source>
</evidence>
<organism evidence="2 3">
    <name type="scientific">Lasiosphaeria miniovina</name>
    <dbReference type="NCBI Taxonomy" id="1954250"/>
    <lineage>
        <taxon>Eukaryota</taxon>
        <taxon>Fungi</taxon>
        <taxon>Dikarya</taxon>
        <taxon>Ascomycota</taxon>
        <taxon>Pezizomycotina</taxon>
        <taxon>Sordariomycetes</taxon>
        <taxon>Sordariomycetidae</taxon>
        <taxon>Sordariales</taxon>
        <taxon>Lasiosphaeriaceae</taxon>
        <taxon>Lasiosphaeria</taxon>
    </lineage>
</organism>
<sequence length="224" mass="24311">MEPPAAAVSTRRDMTADSHKAVADSEDQEMTDAAQGGKDAATTVAREASINSGDNSSSQQHDNHHRNVRESTAATTRTMAGAELANVLDAVDPRVELHSTFTMAKLANAEATRTFLELARPDNSRIEDNHFYKTHIRPSYEAQFDAHTAAVVDGGKPETLLQVEWDPPAGPRYRWPFFCLRVEVVESLLRSSLDIGGMVVDGGAEEGTRAGVRAAEDGEMSEED</sequence>
<dbReference type="AlphaFoldDB" id="A0AA40AVH7"/>
<dbReference type="EMBL" id="JAUIRO010000003">
    <property type="protein sequence ID" value="KAK0722785.1"/>
    <property type="molecule type" value="Genomic_DNA"/>
</dbReference>
<keyword evidence="3" id="KW-1185">Reference proteome</keyword>
<evidence type="ECO:0000313" key="2">
    <source>
        <dbReference type="EMBL" id="KAK0722785.1"/>
    </source>
</evidence>
<dbReference type="GeneID" id="85324966"/>
<dbReference type="Proteomes" id="UP001172101">
    <property type="component" value="Unassembled WGS sequence"/>
</dbReference>
<feature type="compositionally biased region" description="Basic and acidic residues" evidence="1">
    <location>
        <begin position="10"/>
        <end position="23"/>
    </location>
</feature>
<comment type="caution">
    <text evidence="2">The sequence shown here is derived from an EMBL/GenBank/DDBJ whole genome shotgun (WGS) entry which is preliminary data.</text>
</comment>
<feature type="compositionally biased region" description="Polar residues" evidence="1">
    <location>
        <begin position="49"/>
        <end position="60"/>
    </location>
</feature>
<gene>
    <name evidence="2" type="ORF">B0T26DRAFT_703968</name>
</gene>
<dbReference type="RefSeq" id="XP_060298709.1">
    <property type="nucleotide sequence ID" value="XM_060441696.1"/>
</dbReference>
<name>A0AA40AVH7_9PEZI</name>